<dbReference type="AlphaFoldDB" id="A0A365Y0Q1"/>
<evidence type="ECO:0000256" key="2">
    <source>
        <dbReference type="ARBA" id="ARBA00022475"/>
    </source>
</evidence>
<gene>
    <name evidence="7" type="ORF">DF182_04615</name>
</gene>
<evidence type="ECO:0000256" key="3">
    <source>
        <dbReference type="ARBA" id="ARBA00022692"/>
    </source>
</evidence>
<reference evidence="7 8" key="1">
    <citation type="submission" date="2018-05" db="EMBL/GenBank/DDBJ databases">
        <title>Chitinophaga sp. K3CV102501T nov., isolated from isolated from a monsoon evergreen broad-leaved forest soil.</title>
        <authorList>
            <person name="Lv Y."/>
        </authorList>
    </citation>
    <scope>NUCLEOTIDE SEQUENCE [LARGE SCALE GENOMIC DNA]</scope>
    <source>
        <strain evidence="7 8">GDMCC 1.1325</strain>
    </source>
</reference>
<keyword evidence="2" id="KW-1003">Cell membrane</keyword>
<dbReference type="InterPro" id="IPR017039">
    <property type="entry name" value="Virul_fac_BrkB"/>
</dbReference>
<comment type="caution">
    <text evidence="7">The sequence shown here is derived from an EMBL/GenBank/DDBJ whole genome shotgun (WGS) entry which is preliminary data.</text>
</comment>
<dbReference type="Proteomes" id="UP000253410">
    <property type="component" value="Unassembled WGS sequence"/>
</dbReference>
<dbReference type="PIRSF" id="PIRSF035875">
    <property type="entry name" value="RNase_BN"/>
    <property type="match status" value="1"/>
</dbReference>
<dbReference type="Pfam" id="PF03631">
    <property type="entry name" value="Virul_fac_BrkB"/>
    <property type="match status" value="1"/>
</dbReference>
<dbReference type="PANTHER" id="PTHR30213:SF0">
    <property type="entry name" value="UPF0761 MEMBRANE PROTEIN YIHY"/>
    <property type="match status" value="1"/>
</dbReference>
<dbReference type="PANTHER" id="PTHR30213">
    <property type="entry name" value="INNER MEMBRANE PROTEIN YHJD"/>
    <property type="match status" value="1"/>
</dbReference>
<comment type="subcellular location">
    <subcellularLocation>
        <location evidence="1">Cell membrane</location>
        <topology evidence="1">Multi-pass membrane protein</topology>
    </subcellularLocation>
</comment>
<feature type="transmembrane region" description="Helical" evidence="6">
    <location>
        <begin position="181"/>
        <end position="208"/>
    </location>
</feature>
<protein>
    <submittedName>
        <fullName evidence="7">YihY/virulence factor BrkB family protein</fullName>
    </submittedName>
</protein>
<organism evidence="7 8">
    <name type="scientific">Chitinophaga flava</name>
    <dbReference type="NCBI Taxonomy" id="2259036"/>
    <lineage>
        <taxon>Bacteria</taxon>
        <taxon>Pseudomonadati</taxon>
        <taxon>Bacteroidota</taxon>
        <taxon>Chitinophagia</taxon>
        <taxon>Chitinophagales</taxon>
        <taxon>Chitinophagaceae</taxon>
        <taxon>Chitinophaga</taxon>
    </lineage>
</organism>
<evidence type="ECO:0000256" key="6">
    <source>
        <dbReference type="SAM" id="Phobius"/>
    </source>
</evidence>
<feature type="transmembrane region" description="Helical" evidence="6">
    <location>
        <begin position="140"/>
        <end position="160"/>
    </location>
</feature>
<evidence type="ECO:0000256" key="1">
    <source>
        <dbReference type="ARBA" id="ARBA00004651"/>
    </source>
</evidence>
<dbReference type="GO" id="GO:0005886">
    <property type="term" value="C:plasma membrane"/>
    <property type="evidence" value="ECO:0007669"/>
    <property type="project" value="UniProtKB-SubCell"/>
</dbReference>
<feature type="transmembrane region" description="Helical" evidence="6">
    <location>
        <begin position="76"/>
        <end position="99"/>
    </location>
</feature>
<accession>A0A365Y0Q1</accession>
<proteinExistence type="predicted"/>
<sequence length="339" mass="39113">MNIFPKFQNEKIKNQKIEILAFKPENIIFRSRPYRWLVNRSKTLFLPGFEGMPLYDVLKYFVQETKARGLGDRARAISFNFLLAIPPFFIFLFTLVPYVPVKNIEPTLYDLAQDLTPNYNTYMIVREMIHDFLYTHRNGLLSVAFLMGFFYSSNGVMGILRSFSKIQNAGFRKRKWWQNRLIALQLTVILVVLLLVTVALIIAQGATMRWLFNLIGVQNASLLRLIDIARWVLIIMLFYSINAVLYRIGAATTKKWKFITAGAAVATTCMILVTIGFSWFVNNFGNYNKIYGSIGTILILMLWIFFNSFILLVGFELNASIHALSDARHEQKADKQLVN</sequence>
<feature type="transmembrane region" description="Helical" evidence="6">
    <location>
        <begin position="228"/>
        <end position="246"/>
    </location>
</feature>
<feature type="transmembrane region" description="Helical" evidence="6">
    <location>
        <begin position="293"/>
        <end position="315"/>
    </location>
</feature>
<dbReference type="EMBL" id="QFFJ01000001">
    <property type="protein sequence ID" value="RBL91888.1"/>
    <property type="molecule type" value="Genomic_DNA"/>
</dbReference>
<name>A0A365Y0Q1_9BACT</name>
<evidence type="ECO:0000256" key="5">
    <source>
        <dbReference type="ARBA" id="ARBA00023136"/>
    </source>
</evidence>
<keyword evidence="4 6" id="KW-1133">Transmembrane helix</keyword>
<keyword evidence="8" id="KW-1185">Reference proteome</keyword>
<evidence type="ECO:0000313" key="7">
    <source>
        <dbReference type="EMBL" id="RBL91888.1"/>
    </source>
</evidence>
<feature type="transmembrane region" description="Helical" evidence="6">
    <location>
        <begin position="258"/>
        <end position="281"/>
    </location>
</feature>
<dbReference type="NCBIfam" id="TIGR00765">
    <property type="entry name" value="yihY_not_rbn"/>
    <property type="match status" value="1"/>
</dbReference>
<evidence type="ECO:0000256" key="4">
    <source>
        <dbReference type="ARBA" id="ARBA00022989"/>
    </source>
</evidence>
<keyword evidence="3 6" id="KW-0812">Transmembrane</keyword>
<evidence type="ECO:0000313" key="8">
    <source>
        <dbReference type="Proteomes" id="UP000253410"/>
    </source>
</evidence>
<keyword evidence="5 6" id="KW-0472">Membrane</keyword>